<dbReference type="PATRIC" id="fig|1121865.3.peg.733"/>
<dbReference type="EMBL" id="ASWJ01000003">
    <property type="protein sequence ID" value="EOW87417.1"/>
    <property type="molecule type" value="Genomic_DNA"/>
</dbReference>
<feature type="transmembrane region" description="Helical" evidence="1">
    <location>
        <begin position="53"/>
        <end position="75"/>
    </location>
</feature>
<dbReference type="AlphaFoldDB" id="S1NEI3"/>
<evidence type="ECO:0000313" key="2">
    <source>
        <dbReference type="EMBL" id="EOW87417.1"/>
    </source>
</evidence>
<feature type="transmembrane region" description="Helical" evidence="1">
    <location>
        <begin position="149"/>
        <end position="169"/>
    </location>
</feature>
<accession>S1NEI3</accession>
<keyword evidence="1" id="KW-0812">Transmembrane</keyword>
<dbReference type="Proteomes" id="UP000014113">
    <property type="component" value="Unassembled WGS sequence"/>
</dbReference>
<proteinExistence type="predicted"/>
<dbReference type="RefSeq" id="WP_016182906.1">
    <property type="nucleotide sequence ID" value="NZ_JXKI01000021.1"/>
</dbReference>
<gene>
    <name evidence="2" type="ORF">I568_00461</name>
</gene>
<keyword evidence="1" id="KW-0472">Membrane</keyword>
<feature type="transmembrane region" description="Helical" evidence="1">
    <location>
        <begin position="9"/>
        <end position="33"/>
    </location>
</feature>
<keyword evidence="3" id="KW-1185">Reference proteome</keyword>
<protein>
    <recommendedName>
        <fullName evidence="4">Integral membrane protein</fullName>
    </recommendedName>
</protein>
<sequence>MRKPTLKTIFLSLPFFLLFVCLLFSVLAIVFIANHPRVTFLDIGTMLKLRWPFIQMALVNYCAFCAVCFSASYLYGKRRLSLFKVRLAALVTIIAGVLMHAMVYGICLFVPVHYSVFGPDHLTMVIFPVIPGSERWFSTGSLWDVGLNAFLHCLAPQILFAAFVFVKAIKIKSTMINKS</sequence>
<evidence type="ECO:0008006" key="4">
    <source>
        <dbReference type="Google" id="ProtNLM"/>
    </source>
</evidence>
<name>S1NEI3_9ENTE</name>
<evidence type="ECO:0000313" key="3">
    <source>
        <dbReference type="Proteomes" id="UP000014113"/>
    </source>
</evidence>
<keyword evidence="1" id="KW-1133">Transmembrane helix</keyword>
<organism evidence="2 3">
    <name type="scientific">Enterococcus columbae DSM 7374 = ATCC 51263</name>
    <dbReference type="NCBI Taxonomy" id="1121865"/>
    <lineage>
        <taxon>Bacteria</taxon>
        <taxon>Bacillati</taxon>
        <taxon>Bacillota</taxon>
        <taxon>Bacilli</taxon>
        <taxon>Lactobacillales</taxon>
        <taxon>Enterococcaceae</taxon>
        <taxon>Enterococcus</taxon>
    </lineage>
</organism>
<evidence type="ECO:0000256" key="1">
    <source>
        <dbReference type="SAM" id="Phobius"/>
    </source>
</evidence>
<feature type="transmembrane region" description="Helical" evidence="1">
    <location>
        <begin position="87"/>
        <end position="114"/>
    </location>
</feature>
<reference evidence="2 3" key="1">
    <citation type="submission" date="2013-03" db="EMBL/GenBank/DDBJ databases">
        <title>The Genome Sequence of Enterococcus columbae ATCC_51263 (PacBio/Illumina hybrid assembly).</title>
        <authorList>
            <consortium name="The Broad Institute Genomics Platform"/>
            <consortium name="The Broad Institute Genome Sequencing Center for Infectious Disease"/>
            <person name="Earl A."/>
            <person name="Russ C."/>
            <person name="Gilmore M."/>
            <person name="Surin D."/>
            <person name="Walker B."/>
            <person name="Young S."/>
            <person name="Zeng Q."/>
            <person name="Gargeya S."/>
            <person name="Fitzgerald M."/>
            <person name="Haas B."/>
            <person name="Abouelleil A."/>
            <person name="Allen A.W."/>
            <person name="Alvarado L."/>
            <person name="Arachchi H.M."/>
            <person name="Berlin A.M."/>
            <person name="Chapman S.B."/>
            <person name="Gainer-Dewar J."/>
            <person name="Goldberg J."/>
            <person name="Griggs A."/>
            <person name="Gujja S."/>
            <person name="Hansen M."/>
            <person name="Howarth C."/>
            <person name="Imamovic A."/>
            <person name="Ireland A."/>
            <person name="Larimer J."/>
            <person name="McCowan C."/>
            <person name="Murphy C."/>
            <person name="Pearson M."/>
            <person name="Poon T.W."/>
            <person name="Priest M."/>
            <person name="Roberts A."/>
            <person name="Saif S."/>
            <person name="Shea T."/>
            <person name="Sisk P."/>
            <person name="Sykes S."/>
            <person name="Wortman J."/>
            <person name="Nusbaum C."/>
            <person name="Birren B."/>
        </authorList>
    </citation>
    <scope>NUCLEOTIDE SEQUENCE [LARGE SCALE GENOMIC DNA]</scope>
    <source>
        <strain evidence="2 3">ATCC 51263</strain>
    </source>
</reference>
<comment type="caution">
    <text evidence="2">The sequence shown here is derived from an EMBL/GenBank/DDBJ whole genome shotgun (WGS) entry which is preliminary data.</text>
</comment>